<sequence>MVLILFLNNSFCGKLQFFYKPSGGKYLIKEVDIRW</sequence>
<keyword evidence="2" id="KW-1185">Reference proteome</keyword>
<protein>
    <submittedName>
        <fullName evidence="1">Uncharacterized protein</fullName>
    </submittedName>
</protein>
<dbReference type="EMBL" id="MK064563">
    <property type="protein sequence ID" value="AZI75776.1"/>
    <property type="molecule type" value="Genomic_DNA"/>
</dbReference>
<reference evidence="1 2" key="1">
    <citation type="journal article" date="2018" name="Environ. Microbiol.">
        <title>New archaeal viruses discovered by metagenomic analysis of viral communities in enrichment cultures.</title>
        <authorList>
            <person name="Liu Y."/>
            <person name="Brandt D."/>
            <person name="Ishino S."/>
            <person name="Ishino Y."/>
            <person name="Koonin E.V."/>
            <person name="Kalinowski J."/>
            <person name="Krupovic M."/>
            <person name="Prangishvili D."/>
        </authorList>
    </citation>
    <scope>NUCLEOTIDE SEQUENCE [LARGE SCALE GENOMIC DNA]</scope>
</reference>
<proteinExistence type="predicted"/>
<gene>
    <name evidence="1" type="ORF">SBFV2_gp09</name>
</gene>
<organism evidence="1 2">
    <name type="scientific">Sulfolobales Beppu filamentous virus 2</name>
    <dbReference type="NCBI Taxonomy" id="2493123"/>
    <lineage>
        <taxon>Viruses</taxon>
        <taxon>Adnaviria</taxon>
        <taxon>Zilligvirae</taxon>
        <taxon>Taleaviricota</taxon>
        <taxon>Tokiviricetes</taxon>
        <taxon>Ligamenvirales</taxon>
        <taxon>Lipothrixviridae</taxon>
        <taxon>Alphalipothrixvirus</taxon>
        <taxon>Alphalipothrixvirus umijigokuense</taxon>
    </lineage>
</organism>
<dbReference type="Proteomes" id="UP000277749">
    <property type="component" value="Segment"/>
</dbReference>
<accession>A0A3Q8Q3Q1</accession>
<evidence type="ECO:0000313" key="2">
    <source>
        <dbReference type="Proteomes" id="UP000277749"/>
    </source>
</evidence>
<evidence type="ECO:0000313" key="1">
    <source>
        <dbReference type="EMBL" id="AZI75776.1"/>
    </source>
</evidence>
<name>A0A3Q8Q3Q1_9VIRU</name>